<dbReference type="EMBL" id="SMOL01000768">
    <property type="protein sequence ID" value="KAB2598580.1"/>
    <property type="molecule type" value="Genomic_DNA"/>
</dbReference>
<reference evidence="2 3" key="1">
    <citation type="submission" date="2019-09" db="EMBL/GenBank/DDBJ databases">
        <authorList>
            <person name="Ou C."/>
        </authorList>
    </citation>
    <scope>NUCLEOTIDE SEQUENCE [LARGE SCALE GENOMIC DNA]</scope>
    <source>
        <strain evidence="2">S2</strain>
        <tissue evidence="2">Leaf</tissue>
    </source>
</reference>
<organism evidence="2 3">
    <name type="scientific">Pyrus ussuriensis x Pyrus communis</name>
    <dbReference type="NCBI Taxonomy" id="2448454"/>
    <lineage>
        <taxon>Eukaryota</taxon>
        <taxon>Viridiplantae</taxon>
        <taxon>Streptophyta</taxon>
        <taxon>Embryophyta</taxon>
        <taxon>Tracheophyta</taxon>
        <taxon>Spermatophyta</taxon>
        <taxon>Magnoliopsida</taxon>
        <taxon>eudicotyledons</taxon>
        <taxon>Gunneridae</taxon>
        <taxon>Pentapetalae</taxon>
        <taxon>rosids</taxon>
        <taxon>fabids</taxon>
        <taxon>Rosales</taxon>
        <taxon>Rosaceae</taxon>
        <taxon>Amygdaloideae</taxon>
        <taxon>Maleae</taxon>
        <taxon>Pyrus</taxon>
    </lineage>
</organism>
<accession>A0A5N5FBT1</accession>
<reference evidence="2 3" key="3">
    <citation type="submission" date="2019-11" db="EMBL/GenBank/DDBJ databases">
        <title>A de novo genome assembly of a pear dwarfing rootstock.</title>
        <authorList>
            <person name="Wang F."/>
            <person name="Wang J."/>
            <person name="Li S."/>
            <person name="Zhang Y."/>
            <person name="Fang M."/>
            <person name="Ma L."/>
            <person name="Zhao Y."/>
            <person name="Jiang S."/>
        </authorList>
    </citation>
    <scope>NUCLEOTIDE SEQUENCE [LARGE SCALE GENOMIC DNA]</scope>
    <source>
        <strain evidence="2">S2</strain>
        <tissue evidence="2">Leaf</tissue>
    </source>
</reference>
<evidence type="ECO:0000256" key="1">
    <source>
        <dbReference type="SAM" id="MobiDB-lite"/>
    </source>
</evidence>
<protein>
    <submittedName>
        <fullName evidence="2">TMV resistance protein N-like</fullName>
    </submittedName>
</protein>
<keyword evidence="3" id="KW-1185">Reference proteome</keyword>
<dbReference type="Proteomes" id="UP000327157">
    <property type="component" value="Chromosome 1"/>
</dbReference>
<gene>
    <name evidence="2" type="ORF">D8674_001500</name>
</gene>
<evidence type="ECO:0000313" key="2">
    <source>
        <dbReference type="EMBL" id="KAB2598580.1"/>
    </source>
</evidence>
<feature type="region of interest" description="Disordered" evidence="1">
    <location>
        <begin position="186"/>
        <end position="216"/>
    </location>
</feature>
<name>A0A5N5FBT1_9ROSA</name>
<evidence type="ECO:0000313" key="3">
    <source>
        <dbReference type="Proteomes" id="UP000327157"/>
    </source>
</evidence>
<dbReference type="AlphaFoldDB" id="A0A5N5FBT1"/>
<comment type="caution">
    <text evidence="2">The sequence shown here is derived from an EMBL/GenBank/DDBJ whole genome shotgun (WGS) entry which is preliminary data.</text>
</comment>
<proteinExistence type="predicted"/>
<reference evidence="3" key="2">
    <citation type="submission" date="2019-10" db="EMBL/GenBank/DDBJ databases">
        <title>A de novo genome assembly of a pear dwarfing rootstock.</title>
        <authorList>
            <person name="Wang F."/>
            <person name="Wang J."/>
            <person name="Li S."/>
            <person name="Zhang Y."/>
            <person name="Fang M."/>
            <person name="Ma L."/>
            <person name="Zhao Y."/>
            <person name="Jiang S."/>
        </authorList>
    </citation>
    <scope>NUCLEOTIDE SEQUENCE [LARGE SCALE GENOMIC DNA]</scope>
</reference>
<sequence>MKSITELSSSINFIDAHDCTALETVSGPKLLYSNLYFTFSNCFQLVQNLFEEIAEAHQESTASSVSDLICLIGVTSDRLLESDHMFMGYLPLKIGVQLSERYTTVATFRVELKDGVQSRDSWAPVQQHRIRRCGVRLFYANHEEVHNKSMTQPDFRHENSGAELRALRRSLVRVAHSKRNREGCCYNEAEQSGGETPDEEDLHSKRLVLPDGAKEN</sequence>